<sequence>MCLSCFVRAYGEVATSGKSPSVLKELLVSSMLNVEAGVAAVTTLPMVTSSVSATPEHEGGAPADSVTGLNLCTIGAPKRFVISSDSSHHSGTNASGAEDDSIVKSAPVPPVMSEAGTKVTSPVYASLFQNSDSMKTVKADAAGHSYSTENCLSERNRLESECGKQADLLKVKDEEIENLKAQLMLKETEAARLRAQVHALETTCSGLRDQVAKLDADILEMDLHLEKKFYPHLLTTIYGWRWPLSYVLKLAVVKCLNSQEYLSALGAAISRAIEKRMQDGLSVGIEHSKAGRSLADIVAYNPAAEADYNFALQRLREVDFSLLAKLKSRKDASVEDIMNLLRLEGPLADAPGMNDLQQNVNQLMLPVHRTEDKVVL</sequence>
<feature type="coiled-coil region" evidence="1">
    <location>
        <begin position="169"/>
        <end position="210"/>
    </location>
</feature>
<evidence type="ECO:0000256" key="2">
    <source>
        <dbReference type="SAM" id="MobiDB-lite"/>
    </source>
</evidence>
<keyword evidence="1" id="KW-0175">Coiled coil</keyword>
<feature type="compositionally biased region" description="Polar residues" evidence="2">
    <location>
        <begin position="84"/>
        <end position="95"/>
    </location>
</feature>
<reference evidence="3" key="1">
    <citation type="journal article" date="2019" name="Sci. Rep.">
        <title>Draft genome of Tanacetum cinerariifolium, the natural source of mosquito coil.</title>
        <authorList>
            <person name="Yamashiro T."/>
            <person name="Shiraishi A."/>
            <person name="Satake H."/>
            <person name="Nakayama K."/>
        </authorList>
    </citation>
    <scope>NUCLEOTIDE SEQUENCE</scope>
</reference>
<evidence type="ECO:0000256" key="1">
    <source>
        <dbReference type="SAM" id="Coils"/>
    </source>
</evidence>
<feature type="region of interest" description="Disordered" evidence="2">
    <location>
        <begin position="84"/>
        <end position="104"/>
    </location>
</feature>
<evidence type="ECO:0000313" key="3">
    <source>
        <dbReference type="EMBL" id="GEU47796.1"/>
    </source>
</evidence>
<evidence type="ECO:0008006" key="4">
    <source>
        <dbReference type="Google" id="ProtNLM"/>
    </source>
</evidence>
<comment type="caution">
    <text evidence="3">The sequence shown here is derived from an EMBL/GenBank/DDBJ whole genome shotgun (WGS) entry which is preliminary data.</text>
</comment>
<dbReference type="EMBL" id="BKCJ010002325">
    <property type="protein sequence ID" value="GEU47796.1"/>
    <property type="molecule type" value="Genomic_DNA"/>
</dbReference>
<organism evidence="3">
    <name type="scientific">Tanacetum cinerariifolium</name>
    <name type="common">Dalmatian daisy</name>
    <name type="synonym">Chrysanthemum cinerariifolium</name>
    <dbReference type="NCBI Taxonomy" id="118510"/>
    <lineage>
        <taxon>Eukaryota</taxon>
        <taxon>Viridiplantae</taxon>
        <taxon>Streptophyta</taxon>
        <taxon>Embryophyta</taxon>
        <taxon>Tracheophyta</taxon>
        <taxon>Spermatophyta</taxon>
        <taxon>Magnoliopsida</taxon>
        <taxon>eudicotyledons</taxon>
        <taxon>Gunneridae</taxon>
        <taxon>Pentapetalae</taxon>
        <taxon>asterids</taxon>
        <taxon>campanulids</taxon>
        <taxon>Asterales</taxon>
        <taxon>Asteraceae</taxon>
        <taxon>Asteroideae</taxon>
        <taxon>Anthemideae</taxon>
        <taxon>Anthemidinae</taxon>
        <taxon>Tanacetum</taxon>
    </lineage>
</organism>
<proteinExistence type="predicted"/>
<name>A0A6L2KEJ4_TANCI</name>
<gene>
    <name evidence="3" type="ORF">Tci_019774</name>
</gene>
<protein>
    <recommendedName>
        <fullName evidence="4">Transposase (Putative), gypsy type</fullName>
    </recommendedName>
</protein>
<dbReference type="AlphaFoldDB" id="A0A6L2KEJ4"/>
<accession>A0A6L2KEJ4</accession>